<dbReference type="Proteomes" id="UP000033428">
    <property type="component" value="Unassembled WGS sequence"/>
</dbReference>
<comment type="caution">
    <text evidence="1">The sequence shown here is derived from an EMBL/GenBank/DDBJ whole genome shotgun (WGS) entry which is preliminary data.</text>
</comment>
<evidence type="ECO:0000313" key="1">
    <source>
        <dbReference type="EMBL" id="KJJ85712.1"/>
    </source>
</evidence>
<proteinExistence type="predicted"/>
<dbReference type="AlphaFoldDB" id="A0A0F0CR22"/>
<sequence>AKENLIKRRDTHLDSLLDKLKEPRVKNIVISIINGDSRVYDNFKDDLWYVM</sequence>
<dbReference type="EMBL" id="JYNY01000088">
    <property type="protein sequence ID" value="KJJ85712.1"/>
    <property type="molecule type" value="Genomic_DNA"/>
</dbReference>
<organism evidence="1 2">
    <name type="scientific">Candidatus Omnitrophus magneticus</name>
    <dbReference type="NCBI Taxonomy" id="1609969"/>
    <lineage>
        <taxon>Bacteria</taxon>
        <taxon>Pseudomonadati</taxon>
        <taxon>Candidatus Omnitrophota</taxon>
        <taxon>Candidatus Omnitrophus</taxon>
    </lineage>
</organism>
<accession>A0A0F0CR22</accession>
<reference evidence="1 2" key="1">
    <citation type="submission" date="2015-02" db="EMBL/GenBank/DDBJ databases">
        <title>Single-cell genomics of uncultivated deep-branching MTB reveals a conserved set of magnetosome genes.</title>
        <authorList>
            <person name="Kolinko S."/>
            <person name="Richter M."/>
            <person name="Glockner F.O."/>
            <person name="Brachmann A."/>
            <person name="Schuler D."/>
        </authorList>
    </citation>
    <scope>NUCLEOTIDE SEQUENCE [LARGE SCALE GENOMIC DNA]</scope>
    <source>
        <strain evidence="1">SKK-01</strain>
    </source>
</reference>
<name>A0A0F0CR22_9BACT</name>
<evidence type="ECO:0000313" key="2">
    <source>
        <dbReference type="Proteomes" id="UP000033428"/>
    </source>
</evidence>
<protein>
    <submittedName>
        <fullName evidence="1">Uncharacterized protein</fullName>
    </submittedName>
</protein>
<keyword evidence="2" id="KW-1185">Reference proteome</keyword>
<gene>
    <name evidence="1" type="ORF">OMAG_000420</name>
</gene>
<feature type="non-terminal residue" evidence="1">
    <location>
        <position position="1"/>
    </location>
</feature>